<name>A0ABR4CRH4_9HELO</name>
<reference evidence="1 2" key="1">
    <citation type="journal article" date="2024" name="Commun. Biol.">
        <title>Comparative genomic analysis of thermophilic fungi reveals convergent evolutionary adaptations and gene losses.</title>
        <authorList>
            <person name="Steindorff A.S."/>
            <person name="Aguilar-Pontes M.V."/>
            <person name="Robinson A.J."/>
            <person name="Andreopoulos B."/>
            <person name="LaButti K."/>
            <person name="Kuo A."/>
            <person name="Mondo S."/>
            <person name="Riley R."/>
            <person name="Otillar R."/>
            <person name="Haridas S."/>
            <person name="Lipzen A."/>
            <person name="Grimwood J."/>
            <person name="Schmutz J."/>
            <person name="Clum A."/>
            <person name="Reid I.D."/>
            <person name="Moisan M.C."/>
            <person name="Butler G."/>
            <person name="Nguyen T.T.M."/>
            <person name="Dewar K."/>
            <person name="Conant G."/>
            <person name="Drula E."/>
            <person name="Henrissat B."/>
            <person name="Hansel C."/>
            <person name="Singer S."/>
            <person name="Hutchinson M.I."/>
            <person name="de Vries R.P."/>
            <person name="Natvig D.O."/>
            <person name="Powell A.J."/>
            <person name="Tsang A."/>
            <person name="Grigoriev I.V."/>
        </authorList>
    </citation>
    <scope>NUCLEOTIDE SEQUENCE [LARGE SCALE GENOMIC DNA]</scope>
    <source>
        <strain evidence="1 2">CBS 494.80</strain>
    </source>
</reference>
<sequence>MIRTLQFYRQCRVQESCQSDISAVLALAKSRVREGSIATWLLPCRTPRDKKPKSTLLEELPYLAVSSKRRIDRTVRVFAFP</sequence>
<gene>
    <name evidence="1" type="ORF">VTL71DRAFT_13041</name>
</gene>
<dbReference type="Proteomes" id="UP001595075">
    <property type="component" value="Unassembled WGS sequence"/>
</dbReference>
<proteinExistence type="predicted"/>
<evidence type="ECO:0000313" key="1">
    <source>
        <dbReference type="EMBL" id="KAL2071806.1"/>
    </source>
</evidence>
<comment type="caution">
    <text evidence="1">The sequence shown here is derived from an EMBL/GenBank/DDBJ whole genome shotgun (WGS) entry which is preliminary data.</text>
</comment>
<keyword evidence="2" id="KW-1185">Reference proteome</keyword>
<dbReference type="EMBL" id="JAZHXI010000005">
    <property type="protein sequence ID" value="KAL2071806.1"/>
    <property type="molecule type" value="Genomic_DNA"/>
</dbReference>
<protein>
    <submittedName>
        <fullName evidence="1">Uncharacterized protein</fullName>
    </submittedName>
</protein>
<accession>A0ABR4CRH4</accession>
<organism evidence="1 2">
    <name type="scientific">Oculimacula yallundae</name>
    <dbReference type="NCBI Taxonomy" id="86028"/>
    <lineage>
        <taxon>Eukaryota</taxon>
        <taxon>Fungi</taxon>
        <taxon>Dikarya</taxon>
        <taxon>Ascomycota</taxon>
        <taxon>Pezizomycotina</taxon>
        <taxon>Leotiomycetes</taxon>
        <taxon>Helotiales</taxon>
        <taxon>Ploettnerulaceae</taxon>
        <taxon>Oculimacula</taxon>
    </lineage>
</organism>
<evidence type="ECO:0000313" key="2">
    <source>
        <dbReference type="Proteomes" id="UP001595075"/>
    </source>
</evidence>